<evidence type="ECO:0000313" key="2">
    <source>
        <dbReference type="Proteomes" id="UP000692954"/>
    </source>
</evidence>
<sequence length="53" mass="6480">MKRFLKVLTSNESKTEKIGEEFEQKYKIIISQDTKMLLFNFYLQMAILRIEYQ</sequence>
<keyword evidence="2" id="KW-1185">Reference proteome</keyword>
<name>A0A8S1RTC4_9CILI</name>
<comment type="caution">
    <text evidence="1">The sequence shown here is derived from an EMBL/GenBank/DDBJ whole genome shotgun (WGS) entry which is preliminary data.</text>
</comment>
<protein>
    <submittedName>
        <fullName evidence="1">Uncharacterized protein</fullName>
    </submittedName>
</protein>
<proteinExistence type="predicted"/>
<dbReference type="AlphaFoldDB" id="A0A8S1RTC4"/>
<gene>
    <name evidence="1" type="ORF">PSON_ATCC_30995.1.T3100005</name>
</gene>
<organism evidence="1 2">
    <name type="scientific">Paramecium sonneborni</name>
    <dbReference type="NCBI Taxonomy" id="65129"/>
    <lineage>
        <taxon>Eukaryota</taxon>
        <taxon>Sar</taxon>
        <taxon>Alveolata</taxon>
        <taxon>Ciliophora</taxon>
        <taxon>Intramacronucleata</taxon>
        <taxon>Oligohymenophorea</taxon>
        <taxon>Peniculida</taxon>
        <taxon>Parameciidae</taxon>
        <taxon>Paramecium</taxon>
    </lineage>
</organism>
<reference evidence="1" key="1">
    <citation type="submission" date="2021-01" db="EMBL/GenBank/DDBJ databases">
        <authorList>
            <consortium name="Genoscope - CEA"/>
            <person name="William W."/>
        </authorList>
    </citation>
    <scope>NUCLEOTIDE SEQUENCE</scope>
</reference>
<dbReference type="Proteomes" id="UP000692954">
    <property type="component" value="Unassembled WGS sequence"/>
</dbReference>
<accession>A0A8S1RTC4</accession>
<evidence type="ECO:0000313" key="1">
    <source>
        <dbReference type="EMBL" id="CAD8130640.1"/>
    </source>
</evidence>
<dbReference type="EMBL" id="CAJJDN010000310">
    <property type="protein sequence ID" value="CAD8130640.1"/>
    <property type="molecule type" value="Genomic_DNA"/>
</dbReference>